<proteinExistence type="predicted"/>
<sequence length="123" mass="13856">MSFSATSFPTLNFDQPLIDFVQLDSLVVMKIVKHGDIEFYAGMSKVAGETCQGILTGLISIEEKEKKLEITNCFSTSRPDILADGDDGSPHDPAAYQDTKDTEVIEMLKRFRFVAFLQNFYEF</sequence>
<evidence type="ECO:0000313" key="2">
    <source>
        <dbReference type="Proteomes" id="UP000887563"/>
    </source>
</evidence>
<dbReference type="Gene3D" id="3.40.140.10">
    <property type="entry name" value="Cytidine Deaminase, domain 2"/>
    <property type="match status" value="1"/>
</dbReference>
<organism evidence="2 3">
    <name type="scientific">Meloidogyne incognita</name>
    <name type="common">Southern root-knot nematode worm</name>
    <name type="synonym">Oxyuris incognita</name>
    <dbReference type="NCBI Taxonomy" id="6306"/>
    <lineage>
        <taxon>Eukaryota</taxon>
        <taxon>Metazoa</taxon>
        <taxon>Ecdysozoa</taxon>
        <taxon>Nematoda</taxon>
        <taxon>Chromadorea</taxon>
        <taxon>Rhabditida</taxon>
        <taxon>Tylenchina</taxon>
        <taxon>Tylenchomorpha</taxon>
        <taxon>Tylenchoidea</taxon>
        <taxon>Meloidogynidae</taxon>
        <taxon>Meloidogyninae</taxon>
        <taxon>Meloidogyne</taxon>
        <taxon>Meloidogyne incognita group</taxon>
    </lineage>
</organism>
<dbReference type="WBParaSite" id="Minc3s04064g35394">
    <property type="protein sequence ID" value="Minc3s04064g35394"/>
    <property type="gene ID" value="Minc3s04064g35394"/>
</dbReference>
<keyword evidence="2" id="KW-1185">Reference proteome</keyword>
<dbReference type="Proteomes" id="UP000887563">
    <property type="component" value="Unplaced"/>
</dbReference>
<protein>
    <recommendedName>
        <fullName evidence="1">JAB1/MPN/MOV34 metalloenzyme domain-containing protein</fullName>
    </recommendedName>
</protein>
<dbReference type="Pfam" id="PF01398">
    <property type="entry name" value="JAB"/>
    <property type="match status" value="1"/>
</dbReference>
<dbReference type="InterPro" id="IPR000555">
    <property type="entry name" value="JAMM/MPN+_dom"/>
</dbReference>
<accession>A0A914N7P6</accession>
<reference evidence="3" key="1">
    <citation type="submission" date="2022-11" db="UniProtKB">
        <authorList>
            <consortium name="WormBaseParasite"/>
        </authorList>
    </citation>
    <scope>IDENTIFICATION</scope>
</reference>
<dbReference type="GO" id="GO:0008237">
    <property type="term" value="F:metallopeptidase activity"/>
    <property type="evidence" value="ECO:0007669"/>
    <property type="project" value="InterPro"/>
</dbReference>
<dbReference type="AlphaFoldDB" id="A0A914N7P6"/>
<evidence type="ECO:0000259" key="1">
    <source>
        <dbReference type="Pfam" id="PF01398"/>
    </source>
</evidence>
<name>A0A914N7P6_MELIC</name>
<evidence type="ECO:0000313" key="3">
    <source>
        <dbReference type="WBParaSite" id="Minc3s04064g35394"/>
    </source>
</evidence>
<feature type="domain" description="JAB1/MPN/MOV34 metalloenzyme" evidence="1">
    <location>
        <begin position="21"/>
        <end position="78"/>
    </location>
</feature>